<dbReference type="HOGENOM" id="CLU_026481_5_2_9"/>
<keyword evidence="1" id="KW-0808">Transferase</keyword>
<dbReference type="GO" id="GO:0016740">
    <property type="term" value="F:transferase activity"/>
    <property type="evidence" value="ECO:0007669"/>
    <property type="project" value="UniProtKB-KW"/>
</dbReference>
<dbReference type="Pfam" id="PF01171">
    <property type="entry name" value="ATP_bind_3"/>
    <property type="match status" value="1"/>
</dbReference>
<reference evidence="5" key="1">
    <citation type="submission" date="2007-10" db="EMBL/GenBank/DDBJ databases">
        <title>Complete sequence of chromosome of Desulforudis audaxviator MP104C.</title>
        <authorList>
            <person name="Copeland A."/>
            <person name="Lucas S."/>
            <person name="Lapidus A."/>
            <person name="Barry K."/>
            <person name="Glavina del Rio T."/>
            <person name="Dalin E."/>
            <person name="Tice H."/>
            <person name="Bruce D."/>
            <person name="Pitluck S."/>
            <person name="Lowry S.R."/>
            <person name="Larimer F."/>
            <person name="Land M.L."/>
            <person name="Hauser L."/>
            <person name="Kyrpides N."/>
            <person name="Ivanova N.N."/>
            <person name="Richardson P."/>
        </authorList>
    </citation>
    <scope>NUCLEOTIDE SEQUENCE [LARGE SCALE GENOMIC DNA]</scope>
    <source>
        <strain evidence="5">MP104C</strain>
    </source>
</reference>
<dbReference type="PIRSF" id="PIRSF004976">
    <property type="entry name" value="ATPase_YdaO"/>
    <property type="match status" value="1"/>
</dbReference>
<feature type="region of interest" description="Disordered" evidence="2">
    <location>
        <begin position="254"/>
        <end position="307"/>
    </location>
</feature>
<sequence length="307" mass="34122">MGSRRGGQNVNKTEHYGKWFLTRVKKAVGDYRMIEPGDRVAAGVSGGKDSTALLYILAYLRDYSHLRFELEAVMLDLGWGEVDFEPHREFCRRLGVPLHIHVRPVAGIIRDKEGMNPCKLCGKLRAGILNQAALSLGANRVALGHHLDDVIETYLLNLIFTGQMKTFRPSTYLTNTGLTLIRPLVYLPERVLSGLTAGKGFPVIENPCPYNGRTKRDEMKAVVTELASRYPKFRERFLSGLQNVDLENLWEQRRPGSVADAEELRTRRSAPEPEASGGARRERGQHGDAQDPRRAAGEPGGSAEGTS</sequence>
<gene>
    <name evidence="4" type="ordered locus">Daud_0882</name>
</gene>
<dbReference type="InterPro" id="IPR014729">
    <property type="entry name" value="Rossmann-like_a/b/a_fold"/>
</dbReference>
<dbReference type="Gene3D" id="3.40.50.620">
    <property type="entry name" value="HUPs"/>
    <property type="match status" value="1"/>
</dbReference>
<dbReference type="GO" id="GO:0008033">
    <property type="term" value="P:tRNA processing"/>
    <property type="evidence" value="ECO:0007669"/>
    <property type="project" value="InterPro"/>
</dbReference>
<evidence type="ECO:0000313" key="5">
    <source>
        <dbReference type="Proteomes" id="UP000008544"/>
    </source>
</evidence>
<feature type="compositionally biased region" description="Gly residues" evidence="2">
    <location>
        <begin position="298"/>
        <end position="307"/>
    </location>
</feature>
<dbReference type="eggNOG" id="COG0037">
    <property type="taxonomic scope" value="Bacteria"/>
</dbReference>
<feature type="compositionally biased region" description="Basic and acidic residues" evidence="2">
    <location>
        <begin position="279"/>
        <end position="296"/>
    </location>
</feature>
<evidence type="ECO:0000313" key="4">
    <source>
        <dbReference type="EMBL" id="ACA59395.1"/>
    </source>
</evidence>
<dbReference type="CDD" id="cd24138">
    <property type="entry name" value="TtcA-like"/>
    <property type="match status" value="1"/>
</dbReference>
<accession>B1I340</accession>
<name>B1I340_DESAP</name>
<proteinExistence type="predicted"/>
<dbReference type="SUPFAM" id="SSF52402">
    <property type="entry name" value="Adenine nucleotide alpha hydrolases-like"/>
    <property type="match status" value="1"/>
</dbReference>
<dbReference type="Proteomes" id="UP000008544">
    <property type="component" value="Chromosome"/>
</dbReference>
<dbReference type="AlphaFoldDB" id="B1I340"/>
<reference evidence="4 5" key="2">
    <citation type="journal article" date="2008" name="Science">
        <title>Environmental genomics reveals a single-species ecosystem deep within Earth.</title>
        <authorList>
            <person name="Chivian D."/>
            <person name="Brodie E.L."/>
            <person name="Alm E.J."/>
            <person name="Culley D.E."/>
            <person name="Dehal P.S."/>
            <person name="Desantis T.Z."/>
            <person name="Gihring T.M."/>
            <person name="Lapidus A."/>
            <person name="Lin L.H."/>
            <person name="Lowry S.R."/>
            <person name="Moser D.P."/>
            <person name="Richardson P.M."/>
            <person name="Southam G."/>
            <person name="Wanger G."/>
            <person name="Pratt L.M."/>
            <person name="Andersen G.L."/>
            <person name="Hazen T.C."/>
            <person name="Brockman F.J."/>
            <person name="Arkin A.P."/>
            <person name="Onstott T.C."/>
        </authorList>
    </citation>
    <scope>NUCLEOTIDE SEQUENCE [LARGE SCALE GENOMIC DNA]</scope>
    <source>
        <strain evidence="4 5">MP104C</strain>
    </source>
</reference>
<dbReference type="PANTHER" id="PTHR43686:SF1">
    <property type="entry name" value="AMINOTRAN_5 DOMAIN-CONTAINING PROTEIN"/>
    <property type="match status" value="1"/>
</dbReference>
<evidence type="ECO:0000259" key="3">
    <source>
        <dbReference type="Pfam" id="PF01171"/>
    </source>
</evidence>
<protein>
    <submittedName>
        <fullName evidence="4">PP-loop domain protein</fullName>
    </submittedName>
</protein>
<dbReference type="KEGG" id="dau:Daud_0882"/>
<evidence type="ECO:0000256" key="2">
    <source>
        <dbReference type="SAM" id="MobiDB-lite"/>
    </source>
</evidence>
<dbReference type="STRING" id="477974.Daud_0882"/>
<dbReference type="EMBL" id="CP000860">
    <property type="protein sequence ID" value="ACA59395.1"/>
    <property type="molecule type" value="Genomic_DNA"/>
</dbReference>
<dbReference type="PANTHER" id="PTHR43686">
    <property type="entry name" value="SULFURTRANSFERASE-RELATED"/>
    <property type="match status" value="1"/>
</dbReference>
<dbReference type="InterPro" id="IPR035107">
    <property type="entry name" value="tRNA_thiolation_TtcA_Ctu1"/>
</dbReference>
<keyword evidence="5" id="KW-1185">Reference proteome</keyword>
<feature type="domain" description="tRNA(Ile)-lysidine/2-thiocytidine synthase N-terminal" evidence="3">
    <location>
        <begin position="40"/>
        <end position="207"/>
    </location>
</feature>
<evidence type="ECO:0000256" key="1">
    <source>
        <dbReference type="ARBA" id="ARBA00022679"/>
    </source>
</evidence>
<organism evidence="4 5">
    <name type="scientific">Desulforudis audaxviator (strain MP104C)</name>
    <dbReference type="NCBI Taxonomy" id="477974"/>
    <lineage>
        <taxon>Bacteria</taxon>
        <taxon>Bacillati</taxon>
        <taxon>Bacillota</taxon>
        <taxon>Clostridia</taxon>
        <taxon>Thermoanaerobacterales</taxon>
        <taxon>Candidatus Desulforudaceae</taxon>
        <taxon>Candidatus Desulforudis</taxon>
    </lineage>
</organism>
<feature type="compositionally biased region" description="Basic and acidic residues" evidence="2">
    <location>
        <begin position="262"/>
        <end position="271"/>
    </location>
</feature>
<dbReference type="OrthoDB" id="9801054at2"/>
<dbReference type="InterPro" id="IPR011063">
    <property type="entry name" value="TilS/TtcA_N"/>
</dbReference>